<dbReference type="GeneID" id="59237829"/>
<keyword evidence="3 6" id="KW-0378">Hydrolase</keyword>
<dbReference type="InterPro" id="IPR001915">
    <property type="entry name" value="Peptidase_M48"/>
</dbReference>
<dbReference type="CDD" id="cd07331">
    <property type="entry name" value="M48C_Oma1_like"/>
    <property type="match status" value="1"/>
</dbReference>
<comment type="cofactor">
    <cofactor evidence="6">
        <name>Zn(2+)</name>
        <dbReference type="ChEBI" id="CHEBI:29105"/>
    </cofactor>
    <text evidence="6">Binds 1 zinc ion per subunit.</text>
</comment>
<keyword evidence="5 6" id="KW-0482">Metalloprotease</keyword>
<comment type="similarity">
    <text evidence="6">Belongs to the peptidase M48 family.</text>
</comment>
<evidence type="ECO:0000256" key="2">
    <source>
        <dbReference type="ARBA" id="ARBA00022723"/>
    </source>
</evidence>
<gene>
    <name evidence="8" type="ORF">HG535_0F05830</name>
</gene>
<dbReference type="PANTHER" id="PTHR22726">
    <property type="entry name" value="METALLOENDOPEPTIDASE OMA1"/>
    <property type="match status" value="1"/>
</dbReference>
<keyword evidence="4 6" id="KW-0862">Zinc</keyword>
<reference evidence="8 9" key="1">
    <citation type="submission" date="2020-07" db="EMBL/GenBank/DDBJ databases">
        <title>The yeast mating-type switching endonuclease HO is a domesticated member of an unorthodox homing genetic element family.</title>
        <authorList>
            <person name="Coughlan A.Y."/>
            <person name="Lombardi L."/>
            <person name="Braun-Galleani S."/>
            <person name="Martos A.R."/>
            <person name="Galeote V."/>
            <person name="Bigey F."/>
            <person name="Dequin S."/>
            <person name="Byrne K.P."/>
            <person name="Wolfe K.H."/>
        </authorList>
    </citation>
    <scope>NUCLEOTIDE SEQUENCE [LARGE SCALE GENOMIC DNA]</scope>
    <source>
        <strain evidence="8 9">NRRL Y-6702</strain>
    </source>
</reference>
<keyword evidence="9" id="KW-1185">Reference proteome</keyword>
<evidence type="ECO:0000256" key="6">
    <source>
        <dbReference type="RuleBase" id="RU003983"/>
    </source>
</evidence>
<dbReference type="RefSeq" id="XP_037145796.1">
    <property type="nucleotide sequence ID" value="XM_037289901.1"/>
</dbReference>
<protein>
    <recommendedName>
        <fullName evidence="7">Peptidase M48 domain-containing protein</fullName>
    </recommendedName>
</protein>
<dbReference type="OrthoDB" id="7464992at2759"/>
<dbReference type="GO" id="GO:0004222">
    <property type="term" value="F:metalloendopeptidase activity"/>
    <property type="evidence" value="ECO:0007669"/>
    <property type="project" value="InterPro"/>
</dbReference>
<evidence type="ECO:0000313" key="9">
    <source>
        <dbReference type="Proteomes" id="UP000509704"/>
    </source>
</evidence>
<dbReference type="EMBL" id="CP058609">
    <property type="protein sequence ID" value="QLG74071.1"/>
    <property type="molecule type" value="Genomic_DNA"/>
</dbReference>
<dbReference type="InterPro" id="IPR051156">
    <property type="entry name" value="Mito/Outer_Membr_Metalloprot"/>
</dbReference>
<keyword evidence="1 6" id="KW-0645">Protease</keyword>
<dbReference type="GO" id="GO:0034982">
    <property type="term" value="P:mitochondrial protein processing"/>
    <property type="evidence" value="ECO:0007669"/>
    <property type="project" value="TreeGrafter"/>
</dbReference>
<sequence length="346" mass="39316">MIRISLKRNFLGRNVFKSNPVLLARLYSGTRYRRFNGNQDKTFKDYLYDASSRKYLAILLGGGSLFYISNLDEAPVSGRTRFIWLPRPIETLVGDYSYKSILGQTGNSILPESHSVTQRVARVFERIVDAAYKDPSVDKTMLEGVNWKIHVVNDPSAPPNAFVLPGGKVFVFVSMLGICQNDDGLATVLSHEFAHQLARHTSENLSKAPFCVMLSAFMYTLTGANAFNGLLLDGFLRMPASRQMETEADYIGLMIMSRACFNPDESVRLWRRMEEFEKQQARGASNFEFLSTHPASERRIENMTKWLGKAREIYEQSDCSMYNSYYQGLKNSVFGFADPQFTLSRI</sequence>
<accession>A0A7H9B5T3</accession>
<evidence type="ECO:0000256" key="1">
    <source>
        <dbReference type="ARBA" id="ARBA00022670"/>
    </source>
</evidence>
<proteinExistence type="inferred from homology"/>
<evidence type="ECO:0000256" key="4">
    <source>
        <dbReference type="ARBA" id="ARBA00022833"/>
    </source>
</evidence>
<feature type="domain" description="Peptidase M48" evidence="7">
    <location>
        <begin position="142"/>
        <end position="306"/>
    </location>
</feature>
<evidence type="ECO:0000259" key="7">
    <source>
        <dbReference type="Pfam" id="PF01435"/>
    </source>
</evidence>
<evidence type="ECO:0000256" key="5">
    <source>
        <dbReference type="ARBA" id="ARBA00023049"/>
    </source>
</evidence>
<dbReference type="GO" id="GO:0005743">
    <property type="term" value="C:mitochondrial inner membrane"/>
    <property type="evidence" value="ECO:0007669"/>
    <property type="project" value="TreeGrafter"/>
</dbReference>
<name>A0A7H9B5T3_ZYGMR</name>
<dbReference type="KEGG" id="zmk:HG535_0F05830"/>
<dbReference type="Gene3D" id="3.30.2010.10">
    <property type="entry name" value="Metalloproteases ('zincins'), catalytic domain"/>
    <property type="match status" value="1"/>
</dbReference>
<organism evidence="8 9">
    <name type="scientific">Zygotorulaspora mrakii</name>
    <name type="common">Zygosaccharomyces mrakii</name>
    <dbReference type="NCBI Taxonomy" id="42260"/>
    <lineage>
        <taxon>Eukaryota</taxon>
        <taxon>Fungi</taxon>
        <taxon>Dikarya</taxon>
        <taxon>Ascomycota</taxon>
        <taxon>Saccharomycotina</taxon>
        <taxon>Saccharomycetes</taxon>
        <taxon>Saccharomycetales</taxon>
        <taxon>Saccharomycetaceae</taxon>
        <taxon>Zygotorulaspora</taxon>
    </lineage>
</organism>
<dbReference type="GO" id="GO:0046872">
    <property type="term" value="F:metal ion binding"/>
    <property type="evidence" value="ECO:0007669"/>
    <property type="project" value="UniProtKB-KW"/>
</dbReference>
<dbReference type="Pfam" id="PF01435">
    <property type="entry name" value="Peptidase_M48"/>
    <property type="match status" value="1"/>
</dbReference>
<dbReference type="AlphaFoldDB" id="A0A7H9B5T3"/>
<keyword evidence="2" id="KW-0479">Metal-binding</keyword>
<evidence type="ECO:0000256" key="3">
    <source>
        <dbReference type="ARBA" id="ARBA00022801"/>
    </source>
</evidence>
<dbReference type="PANTHER" id="PTHR22726:SF1">
    <property type="entry name" value="METALLOENDOPEPTIDASE OMA1, MITOCHONDRIAL"/>
    <property type="match status" value="1"/>
</dbReference>
<dbReference type="Proteomes" id="UP000509704">
    <property type="component" value="Chromosome 6"/>
</dbReference>
<evidence type="ECO:0000313" key="8">
    <source>
        <dbReference type="EMBL" id="QLG74071.1"/>
    </source>
</evidence>
<dbReference type="GO" id="GO:0006515">
    <property type="term" value="P:protein quality control for misfolded or incompletely synthesized proteins"/>
    <property type="evidence" value="ECO:0007669"/>
    <property type="project" value="TreeGrafter"/>
</dbReference>